<protein>
    <submittedName>
        <fullName evidence="1">CIC11C00000000261</fullName>
    </submittedName>
</protein>
<accession>A0A1L0D415</accession>
<proteinExistence type="predicted"/>
<keyword evidence="2" id="KW-1185">Reference proteome</keyword>
<reference evidence="1 2" key="1">
    <citation type="submission" date="2016-10" db="EMBL/GenBank/DDBJ databases">
        <authorList>
            <person name="de Groot N.N."/>
        </authorList>
    </citation>
    <scope>NUCLEOTIDE SEQUENCE [LARGE SCALE GENOMIC DNA]</scope>
    <source>
        <strain evidence="1 2">CBS 141442</strain>
    </source>
</reference>
<dbReference type="EMBL" id="LT635757">
    <property type="protein sequence ID" value="SGZ50720.1"/>
    <property type="molecule type" value="Genomic_DNA"/>
</dbReference>
<dbReference type="AlphaFoldDB" id="A0A1L0D415"/>
<name>A0A1L0D415_9ASCO</name>
<evidence type="ECO:0000313" key="1">
    <source>
        <dbReference type="EMBL" id="SGZ50720.1"/>
    </source>
</evidence>
<evidence type="ECO:0000313" key="2">
    <source>
        <dbReference type="Proteomes" id="UP000182334"/>
    </source>
</evidence>
<gene>
    <name evidence="1" type="ORF">SAMEA4029010_CIC11G00000000261</name>
</gene>
<sequence length="198" mass="22571">MDGKDIAIRSLGSLSSLLDSQVTEMGAQIESITKSTKNLVPPSEYDVLIKEQAITTPSDFDQSQLIAELYKARLELLMDIQKQEFFAEKIQAMINESEELVRSIIEYYDTAEQSRKMELKGSKQRFEKFKNDVLGEKTNLLSLNSTHHEESYQKAARGAHEALVSIRDGYDELLSQKYKEDLGVLINRLNKSFQSKIN</sequence>
<dbReference type="OrthoDB" id="4080914at2759"/>
<dbReference type="Proteomes" id="UP000182334">
    <property type="component" value="Chromosome II"/>
</dbReference>
<organism evidence="1 2">
    <name type="scientific">Sungouiella intermedia</name>
    <dbReference type="NCBI Taxonomy" id="45354"/>
    <lineage>
        <taxon>Eukaryota</taxon>
        <taxon>Fungi</taxon>
        <taxon>Dikarya</taxon>
        <taxon>Ascomycota</taxon>
        <taxon>Saccharomycotina</taxon>
        <taxon>Pichiomycetes</taxon>
        <taxon>Metschnikowiaceae</taxon>
        <taxon>Sungouiella</taxon>
    </lineage>
</organism>